<evidence type="ECO:0000256" key="5">
    <source>
        <dbReference type="ARBA" id="ARBA00022683"/>
    </source>
</evidence>
<keyword evidence="5" id="KW-0598">Phosphotransferase system</keyword>
<dbReference type="PANTHER" id="PTHR34581:SF2">
    <property type="entry name" value="PTS SYSTEM N,N'-DIACETYLCHITOBIOSE-SPECIFIC EIIB COMPONENT"/>
    <property type="match status" value="1"/>
</dbReference>
<dbReference type="GO" id="GO:0009401">
    <property type="term" value="P:phosphoenolpyruvate-dependent sugar phosphotransferase system"/>
    <property type="evidence" value="ECO:0007669"/>
    <property type="project" value="UniProtKB-KW"/>
</dbReference>
<reference evidence="9 10" key="1">
    <citation type="submission" date="2019-07" db="EMBL/GenBank/DDBJ databases">
        <title>Whole genome shotgun sequence of Oceanobacillus sojae NBRC 105379.</title>
        <authorList>
            <person name="Hosoyama A."/>
            <person name="Uohara A."/>
            <person name="Ohji S."/>
            <person name="Ichikawa N."/>
        </authorList>
    </citation>
    <scope>NUCLEOTIDE SEQUENCE [LARGE SCALE GENOMIC DNA]</scope>
    <source>
        <strain evidence="9 10">NBRC 105379</strain>
    </source>
</reference>
<keyword evidence="1" id="KW-0813">Transport</keyword>
<evidence type="ECO:0000256" key="4">
    <source>
        <dbReference type="ARBA" id="ARBA00022679"/>
    </source>
</evidence>
<evidence type="ECO:0000256" key="7">
    <source>
        <dbReference type="PROSITE-ProRule" id="PRU00423"/>
    </source>
</evidence>
<keyword evidence="2" id="KW-0597">Phosphoprotein</keyword>
<accession>A0A511ZHB1</accession>
<evidence type="ECO:0000259" key="8">
    <source>
        <dbReference type="PROSITE" id="PS51100"/>
    </source>
</evidence>
<evidence type="ECO:0000313" key="10">
    <source>
        <dbReference type="Proteomes" id="UP000321558"/>
    </source>
</evidence>
<sequence length="104" mass="11401">MKKTVLLICSGGASSGFLAQNIRKSAKKKGLEVEVIARGESELVDYMDRISMVLIAPHLSYIKDDIADQLSNTNIPYQVIDQMTYGTLNGDKGLDIIVKELGLE</sequence>
<protein>
    <submittedName>
        <fullName evidence="9">PTS lactose transporter subunit IIB</fullName>
    </submittedName>
</protein>
<dbReference type="CDD" id="cd05564">
    <property type="entry name" value="PTS_IIB_chitobiose_lichenan"/>
    <property type="match status" value="1"/>
</dbReference>
<dbReference type="Proteomes" id="UP000321558">
    <property type="component" value="Unassembled WGS sequence"/>
</dbReference>
<dbReference type="InterPro" id="IPR003501">
    <property type="entry name" value="PTS_EIIB_2/3"/>
</dbReference>
<proteinExistence type="predicted"/>
<evidence type="ECO:0000256" key="1">
    <source>
        <dbReference type="ARBA" id="ARBA00022448"/>
    </source>
</evidence>
<dbReference type="InterPro" id="IPR013012">
    <property type="entry name" value="PTS_EIIB_3"/>
</dbReference>
<dbReference type="STRING" id="582851.GCA_900162665_03290"/>
<dbReference type="AlphaFoldDB" id="A0A511ZHB1"/>
<dbReference type="InterPro" id="IPR051819">
    <property type="entry name" value="PTS_sugar-specific_EIIB"/>
</dbReference>
<dbReference type="RefSeq" id="WP_077603893.1">
    <property type="nucleotide sequence ID" value="NZ_BJYM01000005.1"/>
</dbReference>
<dbReference type="InterPro" id="IPR036095">
    <property type="entry name" value="PTS_EIIB-like_sf"/>
</dbReference>
<dbReference type="Pfam" id="PF02302">
    <property type="entry name" value="PTS_IIB"/>
    <property type="match status" value="1"/>
</dbReference>
<feature type="domain" description="PTS EIIB type-3" evidence="8">
    <location>
        <begin position="2"/>
        <end position="104"/>
    </location>
</feature>
<keyword evidence="6" id="KW-0418">Kinase</keyword>
<keyword evidence="10" id="KW-1185">Reference proteome</keyword>
<dbReference type="OrthoDB" id="9808134at2"/>
<dbReference type="GO" id="GO:0016301">
    <property type="term" value="F:kinase activity"/>
    <property type="evidence" value="ECO:0007669"/>
    <property type="project" value="UniProtKB-KW"/>
</dbReference>
<dbReference type="Gene3D" id="3.40.50.2300">
    <property type="match status" value="1"/>
</dbReference>
<dbReference type="GO" id="GO:0008982">
    <property type="term" value="F:protein-N(PI)-phosphohistidine-sugar phosphotransferase activity"/>
    <property type="evidence" value="ECO:0007669"/>
    <property type="project" value="InterPro"/>
</dbReference>
<evidence type="ECO:0000313" key="9">
    <source>
        <dbReference type="EMBL" id="GEN86833.1"/>
    </source>
</evidence>
<comment type="caution">
    <text evidence="9">The sequence shown here is derived from an EMBL/GenBank/DDBJ whole genome shotgun (WGS) entry which is preliminary data.</text>
</comment>
<dbReference type="PROSITE" id="PS51100">
    <property type="entry name" value="PTS_EIIB_TYPE_3"/>
    <property type="match status" value="1"/>
</dbReference>
<keyword evidence="3" id="KW-0762">Sugar transport</keyword>
<evidence type="ECO:0000256" key="6">
    <source>
        <dbReference type="ARBA" id="ARBA00022777"/>
    </source>
</evidence>
<dbReference type="SUPFAM" id="SSF52794">
    <property type="entry name" value="PTS system IIB component-like"/>
    <property type="match status" value="1"/>
</dbReference>
<name>A0A511ZHB1_9BACI</name>
<dbReference type="EMBL" id="BJYM01000005">
    <property type="protein sequence ID" value="GEN86833.1"/>
    <property type="molecule type" value="Genomic_DNA"/>
</dbReference>
<evidence type="ECO:0000256" key="3">
    <source>
        <dbReference type="ARBA" id="ARBA00022597"/>
    </source>
</evidence>
<gene>
    <name evidence="9" type="ORF">OSO01_15720</name>
</gene>
<evidence type="ECO:0000256" key="2">
    <source>
        <dbReference type="ARBA" id="ARBA00022553"/>
    </source>
</evidence>
<dbReference type="PANTHER" id="PTHR34581">
    <property type="entry name" value="PTS SYSTEM N,N'-DIACETYLCHITOBIOSE-SPECIFIC EIIB COMPONENT"/>
    <property type="match status" value="1"/>
</dbReference>
<keyword evidence="4" id="KW-0808">Transferase</keyword>
<organism evidence="9 10">
    <name type="scientific">Oceanobacillus sojae</name>
    <dbReference type="NCBI Taxonomy" id="582851"/>
    <lineage>
        <taxon>Bacteria</taxon>
        <taxon>Bacillati</taxon>
        <taxon>Bacillota</taxon>
        <taxon>Bacilli</taxon>
        <taxon>Bacillales</taxon>
        <taxon>Bacillaceae</taxon>
        <taxon>Oceanobacillus</taxon>
    </lineage>
</organism>
<feature type="modified residue" description="Phosphocysteine; by EIIA" evidence="7">
    <location>
        <position position="9"/>
    </location>
</feature>